<dbReference type="PANTHER" id="PTHR47447:SF21">
    <property type="entry name" value="PENTACOTRIPEPTIDE-REPEAT REGION OF PRORP DOMAIN-CONTAINING PROTEIN"/>
    <property type="match status" value="1"/>
</dbReference>
<evidence type="ECO:0000256" key="3">
    <source>
        <dbReference type="PROSITE-ProRule" id="PRU00708"/>
    </source>
</evidence>
<dbReference type="Pfam" id="PF13812">
    <property type="entry name" value="PPR_3"/>
    <property type="match status" value="1"/>
</dbReference>
<feature type="repeat" description="PPR" evidence="3">
    <location>
        <begin position="530"/>
        <end position="564"/>
    </location>
</feature>
<keyword evidence="2" id="KW-0677">Repeat</keyword>
<evidence type="ECO:0000313" key="7">
    <source>
        <dbReference type="Proteomes" id="UP001140949"/>
    </source>
</evidence>
<dbReference type="Proteomes" id="UP001140949">
    <property type="component" value="Unassembled WGS sequence"/>
</dbReference>
<reference evidence="6" key="2">
    <citation type="submission" date="2023-04" db="EMBL/GenBank/DDBJ databases">
        <authorList>
            <person name="Bruccoleri R.E."/>
            <person name="Oakeley E.J."/>
            <person name="Faust A.-M."/>
            <person name="Dessus-Babus S."/>
            <person name="Altorfer M."/>
            <person name="Burckhardt D."/>
            <person name="Oertli M."/>
            <person name="Naumann U."/>
            <person name="Petersen F."/>
            <person name="Wong J."/>
        </authorList>
    </citation>
    <scope>NUCLEOTIDE SEQUENCE</scope>
    <source>
        <strain evidence="6">GSM-AAB239-AS_SAM_17_03QT</strain>
        <tissue evidence="6">Leaf</tissue>
    </source>
</reference>
<sequence length="921" mass="103250">MSLHCFSAGTSYLPVHNHLRRRGPVTASGKINPQSLPPPKIPPKPPSSLPKTLTRSTKPLVHSQTLDNLTPKEQTLILKSQKSWQQTLTLFNHFKSQPNYVPNTIHYNILLRTLGKSQKWDELRIHWLHMAKDGIFPTNNTYGTLIDVFGKAGLVKESLLWLKHMKSRGVFPDEVTMNTVVRILKDSGQFDKGEKFFKNWCAGVVELDVLDLDSGEFSPKHFLLMEMFKSGGRVPVSRIGEEGRSGRNRPRLAATYNTLIDLYGKAGRLKDASEAFREMLRSGVEPDAITFNTMINICGSHGDLSEAETLLRKMEERRIRPDTKTYNVFMSLYASIDVSGLLRYYRRITECGLRPDVVSYRIVLQVLCGKKLVREAEEVIDEVMKSGACVDEQTLPVVMKMYVDQGLLEKAVVFLEKHCYGRNISSQNYAAIIDVYAEKGFWKEAEDVFIGDKNRGRKKDVTEYNVMLKAYGKAKLYEKALSLFESMSDSGSWPDDCTYNSLIQMLSGGDLLDRARQYLGKMKEAGFRPRCETFSALVAGYSRNGFLSEAVEVYHEMKASGVEPNEFVYGSLIDGFAESGRCEDAINYFHMMEASGLSANRIVLTSLIKAYSKISCWKEAQEVYSKMKKLDDGPDTMASNCMINLCADLGMVTEAKMIFDDLRTRGQADGVSYATMMYLYKSMGLLDDATDIVQEAQSSGLLTDCASYNNAMSSYAMHGKLKDCGELLHQMLSRRILPDASTFKTLFTVLKKGGMAPEAVSQMEVSYIEGKPFARQAIITSLFSMVGFHPFALESCEAILNAGLPLDSFAYNVAIHAYGASSEVDKALNVFMKMQDEGLEPDLITYINLAACYGKAGMVEGLKRIYGLLRYGEIEPNESLYRALIDAYNDAGRDDLAQLVDQEMRFEIDVGVNSESEDRDD</sequence>
<name>A0AAX6GE70_IRIPA</name>
<gene>
    <name evidence="6" type="ORF">M6B38_371590</name>
</gene>
<dbReference type="PANTHER" id="PTHR47447">
    <property type="entry name" value="OS03G0856100 PROTEIN"/>
    <property type="match status" value="1"/>
</dbReference>
<feature type="repeat" description="PPR" evidence="3">
    <location>
        <begin position="565"/>
        <end position="599"/>
    </location>
</feature>
<dbReference type="AlphaFoldDB" id="A0AAX6GE70"/>
<feature type="compositionally biased region" description="Pro residues" evidence="4">
    <location>
        <begin position="35"/>
        <end position="48"/>
    </location>
</feature>
<dbReference type="Pfam" id="PF17177">
    <property type="entry name" value="PPR_long"/>
    <property type="match status" value="1"/>
</dbReference>
<feature type="repeat" description="PPR" evidence="3">
    <location>
        <begin position="460"/>
        <end position="494"/>
    </location>
</feature>
<dbReference type="Pfam" id="PF13041">
    <property type="entry name" value="PPR_2"/>
    <property type="match status" value="3"/>
</dbReference>
<dbReference type="PROSITE" id="PS51375">
    <property type="entry name" value="PPR"/>
    <property type="match status" value="12"/>
</dbReference>
<dbReference type="NCBIfam" id="TIGR00756">
    <property type="entry name" value="PPR"/>
    <property type="match status" value="9"/>
</dbReference>
<dbReference type="InterPro" id="IPR033443">
    <property type="entry name" value="PROP1-like_PPR_dom"/>
</dbReference>
<feature type="repeat" description="PPR" evidence="3">
    <location>
        <begin position="252"/>
        <end position="286"/>
    </location>
</feature>
<feature type="repeat" description="PPR" evidence="3">
    <location>
        <begin position="287"/>
        <end position="321"/>
    </location>
</feature>
<feature type="region of interest" description="Disordered" evidence="4">
    <location>
        <begin position="23"/>
        <end position="57"/>
    </location>
</feature>
<feature type="repeat" description="PPR" evidence="3">
    <location>
        <begin position="600"/>
        <end position="634"/>
    </location>
</feature>
<feature type="repeat" description="PPR" evidence="3">
    <location>
        <begin position="495"/>
        <end position="529"/>
    </location>
</feature>
<evidence type="ECO:0000256" key="1">
    <source>
        <dbReference type="ARBA" id="ARBA00007626"/>
    </source>
</evidence>
<comment type="similarity">
    <text evidence="1">Belongs to the PPR family. P subfamily.</text>
</comment>
<dbReference type="EMBL" id="JANAVB010020798">
    <property type="protein sequence ID" value="KAJ6826605.1"/>
    <property type="molecule type" value="Genomic_DNA"/>
</dbReference>
<dbReference type="Pfam" id="PF01535">
    <property type="entry name" value="PPR"/>
    <property type="match status" value="6"/>
</dbReference>
<feature type="repeat" description="PPR" evidence="3">
    <location>
        <begin position="807"/>
        <end position="841"/>
    </location>
</feature>
<evidence type="ECO:0000313" key="6">
    <source>
        <dbReference type="EMBL" id="KAJ6826605.1"/>
    </source>
</evidence>
<keyword evidence="7" id="KW-1185">Reference proteome</keyword>
<organism evidence="6 7">
    <name type="scientific">Iris pallida</name>
    <name type="common">Sweet iris</name>
    <dbReference type="NCBI Taxonomy" id="29817"/>
    <lineage>
        <taxon>Eukaryota</taxon>
        <taxon>Viridiplantae</taxon>
        <taxon>Streptophyta</taxon>
        <taxon>Embryophyta</taxon>
        <taxon>Tracheophyta</taxon>
        <taxon>Spermatophyta</taxon>
        <taxon>Magnoliopsida</taxon>
        <taxon>Liliopsida</taxon>
        <taxon>Asparagales</taxon>
        <taxon>Iridaceae</taxon>
        <taxon>Iridoideae</taxon>
        <taxon>Irideae</taxon>
        <taxon>Iris</taxon>
    </lineage>
</organism>
<comment type="caution">
    <text evidence="6">The sequence shown here is derived from an EMBL/GenBank/DDBJ whole genome shotgun (WGS) entry which is preliminary data.</text>
</comment>
<evidence type="ECO:0000256" key="4">
    <source>
        <dbReference type="SAM" id="MobiDB-lite"/>
    </source>
</evidence>
<protein>
    <submittedName>
        <fullName evidence="6">Pentatricopeptide repeat-containing protein-like</fullName>
    </submittedName>
</protein>
<accession>A0AAX6GE70</accession>
<evidence type="ECO:0000256" key="2">
    <source>
        <dbReference type="ARBA" id="ARBA00022737"/>
    </source>
</evidence>
<dbReference type="InterPro" id="IPR002885">
    <property type="entry name" value="PPR_rpt"/>
</dbReference>
<feature type="repeat" description="PPR" evidence="3">
    <location>
        <begin position="138"/>
        <end position="172"/>
    </location>
</feature>
<feature type="repeat" description="PPR" evidence="3">
    <location>
        <begin position="103"/>
        <end position="137"/>
    </location>
</feature>
<evidence type="ECO:0000259" key="5">
    <source>
        <dbReference type="Pfam" id="PF17177"/>
    </source>
</evidence>
<dbReference type="Gene3D" id="1.25.40.10">
    <property type="entry name" value="Tetratricopeptide repeat domain"/>
    <property type="match status" value="7"/>
</dbReference>
<feature type="repeat" description="PPR" evidence="3">
    <location>
        <begin position="356"/>
        <end position="390"/>
    </location>
</feature>
<feature type="repeat" description="PPR" evidence="3">
    <location>
        <begin position="704"/>
        <end position="738"/>
    </location>
</feature>
<feature type="domain" description="PROP1-like PPR" evidence="5">
    <location>
        <begin position="477"/>
        <end position="591"/>
    </location>
</feature>
<proteinExistence type="inferred from homology"/>
<reference evidence="6" key="1">
    <citation type="journal article" date="2023" name="GigaByte">
        <title>Genome assembly of the bearded iris, Iris pallida Lam.</title>
        <authorList>
            <person name="Bruccoleri R.E."/>
            <person name="Oakeley E.J."/>
            <person name="Faust A.M.E."/>
            <person name="Altorfer M."/>
            <person name="Dessus-Babus S."/>
            <person name="Burckhardt D."/>
            <person name="Oertli M."/>
            <person name="Naumann U."/>
            <person name="Petersen F."/>
            <person name="Wong J."/>
        </authorList>
    </citation>
    <scope>NUCLEOTIDE SEQUENCE</scope>
    <source>
        <strain evidence="6">GSM-AAB239-AS_SAM_17_03QT</strain>
    </source>
</reference>
<dbReference type="InterPro" id="IPR011990">
    <property type="entry name" value="TPR-like_helical_dom_sf"/>
</dbReference>